<name>A0A834TCJ8_9FABA</name>
<sequence>MKEVEYAKSLVFAAAPKAAPPLKSPAAPPAPVVKKPTPPSPVQAPTPPPQAPVKPPVAPAPAPGPVVPIVRSNKDCVPLCEKRCELHSRKRVCMRACSTCCERCKCVPPGTYGNRELCGKCYTAMLTHGNRYKCP</sequence>
<dbReference type="AlphaFoldDB" id="A0A834TCJ8"/>
<evidence type="ECO:0000256" key="2">
    <source>
        <dbReference type="SAM" id="MobiDB-lite"/>
    </source>
</evidence>
<accession>A0A834TCJ8</accession>
<comment type="similarity">
    <text evidence="1">Belongs to the GASA family.</text>
</comment>
<evidence type="ECO:0000313" key="4">
    <source>
        <dbReference type="Proteomes" id="UP000634136"/>
    </source>
</evidence>
<dbReference type="InterPro" id="IPR003854">
    <property type="entry name" value="GASA"/>
</dbReference>
<protein>
    <submittedName>
        <fullName evidence="3">Gibberellin-regulated protein 14-like</fullName>
    </submittedName>
</protein>
<evidence type="ECO:0000313" key="3">
    <source>
        <dbReference type="EMBL" id="KAF7819627.1"/>
    </source>
</evidence>
<reference evidence="3" key="1">
    <citation type="submission" date="2020-09" db="EMBL/GenBank/DDBJ databases">
        <title>Genome-Enabled Discovery of Anthraquinone Biosynthesis in Senna tora.</title>
        <authorList>
            <person name="Kang S.-H."/>
            <person name="Pandey R.P."/>
            <person name="Lee C.-M."/>
            <person name="Sim J.-S."/>
            <person name="Jeong J.-T."/>
            <person name="Choi B.-S."/>
            <person name="Jung M."/>
            <person name="Ginzburg D."/>
            <person name="Zhao K."/>
            <person name="Won S.Y."/>
            <person name="Oh T.-J."/>
            <person name="Yu Y."/>
            <person name="Kim N.-H."/>
            <person name="Lee O.R."/>
            <person name="Lee T.-H."/>
            <person name="Bashyal P."/>
            <person name="Kim T.-S."/>
            <person name="Lee W.-H."/>
            <person name="Kawkins C."/>
            <person name="Kim C.-K."/>
            <person name="Kim J.S."/>
            <person name="Ahn B.O."/>
            <person name="Rhee S.Y."/>
            <person name="Sohng J.K."/>
        </authorList>
    </citation>
    <scope>NUCLEOTIDE SEQUENCE</scope>
    <source>
        <tissue evidence="3">Leaf</tissue>
    </source>
</reference>
<dbReference type="Proteomes" id="UP000634136">
    <property type="component" value="Unassembled WGS sequence"/>
</dbReference>
<gene>
    <name evidence="3" type="ORF">G2W53_025082</name>
</gene>
<organism evidence="3 4">
    <name type="scientific">Senna tora</name>
    <dbReference type="NCBI Taxonomy" id="362788"/>
    <lineage>
        <taxon>Eukaryota</taxon>
        <taxon>Viridiplantae</taxon>
        <taxon>Streptophyta</taxon>
        <taxon>Embryophyta</taxon>
        <taxon>Tracheophyta</taxon>
        <taxon>Spermatophyta</taxon>
        <taxon>Magnoliopsida</taxon>
        <taxon>eudicotyledons</taxon>
        <taxon>Gunneridae</taxon>
        <taxon>Pentapetalae</taxon>
        <taxon>rosids</taxon>
        <taxon>fabids</taxon>
        <taxon>Fabales</taxon>
        <taxon>Fabaceae</taxon>
        <taxon>Caesalpinioideae</taxon>
        <taxon>Cassia clade</taxon>
        <taxon>Senna</taxon>
    </lineage>
</organism>
<dbReference type="EMBL" id="JAAIUW010000008">
    <property type="protein sequence ID" value="KAF7819627.1"/>
    <property type="molecule type" value="Genomic_DNA"/>
</dbReference>
<feature type="region of interest" description="Disordered" evidence="2">
    <location>
        <begin position="18"/>
        <end position="59"/>
    </location>
</feature>
<dbReference type="PANTHER" id="PTHR23201">
    <property type="entry name" value="EXTENSIN, PROLINE-RICH PROTEIN"/>
    <property type="match status" value="1"/>
</dbReference>
<keyword evidence="4" id="KW-1185">Reference proteome</keyword>
<dbReference type="Pfam" id="PF02704">
    <property type="entry name" value="GASA"/>
    <property type="match status" value="1"/>
</dbReference>
<comment type="caution">
    <text evidence="3">The sequence shown here is derived from an EMBL/GenBank/DDBJ whole genome shotgun (WGS) entry which is preliminary data.</text>
</comment>
<dbReference type="PANTHER" id="PTHR23201:SF53">
    <property type="entry name" value="GIBBERELLIN-REGULATED PROTEIN 14"/>
    <property type="match status" value="1"/>
</dbReference>
<proteinExistence type="inferred from homology"/>
<evidence type="ECO:0000256" key="1">
    <source>
        <dbReference type="ARBA" id="ARBA00010582"/>
    </source>
</evidence>
<dbReference type="OrthoDB" id="1850441at2759"/>